<keyword evidence="1" id="KW-0812">Transmembrane</keyword>
<gene>
    <name evidence="2" type="ORF">HRU87_05345</name>
</gene>
<accession>A0A7D4TUM5</accession>
<name>A0A7D4TUM5_9MICO</name>
<evidence type="ECO:0000313" key="2">
    <source>
        <dbReference type="EMBL" id="QKJ25595.1"/>
    </source>
</evidence>
<feature type="transmembrane region" description="Helical" evidence="1">
    <location>
        <begin position="12"/>
        <end position="34"/>
    </location>
</feature>
<feature type="transmembrane region" description="Helical" evidence="1">
    <location>
        <begin position="75"/>
        <end position="92"/>
    </location>
</feature>
<organism evidence="2 3">
    <name type="scientific">Aquiluna borgnonia</name>
    <dbReference type="NCBI Taxonomy" id="2499157"/>
    <lineage>
        <taxon>Bacteria</taxon>
        <taxon>Bacillati</taxon>
        <taxon>Actinomycetota</taxon>
        <taxon>Actinomycetes</taxon>
        <taxon>Micrococcales</taxon>
        <taxon>Microbacteriaceae</taxon>
        <taxon>Luna cluster</taxon>
        <taxon>Luna-1 subcluster</taxon>
        <taxon>Aquiluna</taxon>
    </lineage>
</organism>
<dbReference type="Proteomes" id="UP000501003">
    <property type="component" value="Chromosome"/>
</dbReference>
<keyword evidence="1" id="KW-0472">Membrane</keyword>
<sequence length="127" mass="13423">MFTSNPRLTASAAVIALQSLSLWGLAIWSGFLLLTAEPQSLVSALFLIGMLLAAGLWSSNIVIGLFGRKPWAHTPAMILQLLVASIGVASFAGEFGNALIGAILLLPAGLSFYFLFSKPVRSEFGRA</sequence>
<dbReference type="RefSeq" id="WP_173493892.1">
    <property type="nucleotide sequence ID" value="NZ_CP054056.1"/>
</dbReference>
<feature type="transmembrane region" description="Helical" evidence="1">
    <location>
        <begin position="98"/>
        <end position="116"/>
    </location>
</feature>
<evidence type="ECO:0000256" key="1">
    <source>
        <dbReference type="SAM" id="Phobius"/>
    </source>
</evidence>
<protein>
    <submittedName>
        <fullName evidence="2">Uncharacterized protein</fullName>
    </submittedName>
</protein>
<proteinExistence type="predicted"/>
<keyword evidence="3" id="KW-1185">Reference proteome</keyword>
<reference evidence="2 3" key="1">
    <citation type="submission" date="2020-05" db="EMBL/GenBank/DDBJ databases">
        <title>Aquirufa sp. strain 15G-AUS-rot a new Aquirufa species.</title>
        <authorList>
            <person name="Pitt A."/>
            <person name="Hahn M.W."/>
        </authorList>
    </citation>
    <scope>NUCLEOTIDE SEQUENCE [LARGE SCALE GENOMIC DNA]</scope>
    <source>
        <strain evidence="2 3">15G-AUS-rot</strain>
    </source>
</reference>
<keyword evidence="1" id="KW-1133">Transmembrane helix</keyword>
<dbReference type="AlphaFoldDB" id="A0A7D4TUM5"/>
<feature type="transmembrane region" description="Helical" evidence="1">
    <location>
        <begin position="40"/>
        <end position="63"/>
    </location>
</feature>
<evidence type="ECO:0000313" key="3">
    <source>
        <dbReference type="Proteomes" id="UP000501003"/>
    </source>
</evidence>
<dbReference type="EMBL" id="CP054056">
    <property type="protein sequence ID" value="QKJ25595.1"/>
    <property type="molecule type" value="Genomic_DNA"/>
</dbReference>
<dbReference type="KEGG" id="aqg:HRU87_05345"/>